<dbReference type="AlphaFoldDB" id="A0A8K0UL01"/>
<evidence type="ECO:0000259" key="1">
    <source>
        <dbReference type="Pfam" id="PF25372"/>
    </source>
</evidence>
<dbReference type="Pfam" id="PF25372">
    <property type="entry name" value="DUF7885"/>
    <property type="match status" value="2"/>
</dbReference>
<keyword evidence="3" id="KW-1185">Reference proteome</keyword>
<accession>A0A8K0UL01</accession>
<dbReference type="EMBL" id="JAEVFJ010000024">
    <property type="protein sequence ID" value="KAH8094915.1"/>
    <property type="molecule type" value="Genomic_DNA"/>
</dbReference>
<dbReference type="Proteomes" id="UP000813824">
    <property type="component" value="Unassembled WGS sequence"/>
</dbReference>
<dbReference type="OrthoDB" id="10257471at2759"/>
<dbReference type="InterPro" id="IPR057207">
    <property type="entry name" value="FBXL15_LRR"/>
</dbReference>
<dbReference type="SUPFAM" id="SSF52047">
    <property type="entry name" value="RNI-like"/>
    <property type="match status" value="1"/>
</dbReference>
<evidence type="ECO:0000313" key="3">
    <source>
        <dbReference type="Proteomes" id="UP000813824"/>
    </source>
</evidence>
<reference evidence="2" key="1">
    <citation type="journal article" date="2021" name="New Phytol.">
        <title>Evolutionary innovations through gain and loss of genes in the ectomycorrhizal Boletales.</title>
        <authorList>
            <person name="Wu G."/>
            <person name="Miyauchi S."/>
            <person name="Morin E."/>
            <person name="Kuo A."/>
            <person name="Drula E."/>
            <person name="Varga T."/>
            <person name="Kohler A."/>
            <person name="Feng B."/>
            <person name="Cao Y."/>
            <person name="Lipzen A."/>
            <person name="Daum C."/>
            <person name="Hundley H."/>
            <person name="Pangilinan J."/>
            <person name="Johnson J."/>
            <person name="Barry K."/>
            <person name="LaButti K."/>
            <person name="Ng V."/>
            <person name="Ahrendt S."/>
            <person name="Min B."/>
            <person name="Choi I.G."/>
            <person name="Park H."/>
            <person name="Plett J.M."/>
            <person name="Magnuson J."/>
            <person name="Spatafora J.W."/>
            <person name="Nagy L.G."/>
            <person name="Henrissat B."/>
            <person name="Grigoriev I.V."/>
            <person name="Yang Z.L."/>
            <person name="Xu J."/>
            <person name="Martin F.M."/>
        </authorList>
    </citation>
    <scope>NUCLEOTIDE SEQUENCE</scope>
    <source>
        <strain evidence="2">KKN 215</strain>
    </source>
</reference>
<dbReference type="InterPro" id="IPR032675">
    <property type="entry name" value="LRR_dom_sf"/>
</dbReference>
<evidence type="ECO:0000313" key="2">
    <source>
        <dbReference type="EMBL" id="KAH8094915.1"/>
    </source>
</evidence>
<organism evidence="2 3">
    <name type="scientific">Cristinia sonorae</name>
    <dbReference type="NCBI Taxonomy" id="1940300"/>
    <lineage>
        <taxon>Eukaryota</taxon>
        <taxon>Fungi</taxon>
        <taxon>Dikarya</taxon>
        <taxon>Basidiomycota</taxon>
        <taxon>Agaricomycotina</taxon>
        <taxon>Agaricomycetes</taxon>
        <taxon>Agaricomycetidae</taxon>
        <taxon>Agaricales</taxon>
        <taxon>Pleurotineae</taxon>
        <taxon>Stephanosporaceae</taxon>
        <taxon>Cristinia</taxon>
    </lineage>
</organism>
<dbReference type="PANTHER" id="PTHR13318">
    <property type="entry name" value="PARTNER OF PAIRED, ISOFORM B-RELATED"/>
    <property type="match status" value="1"/>
</dbReference>
<name>A0A8K0UL01_9AGAR</name>
<dbReference type="Gene3D" id="3.80.10.10">
    <property type="entry name" value="Ribonuclease Inhibitor"/>
    <property type="match status" value="2"/>
</dbReference>
<dbReference type="InterPro" id="IPR006553">
    <property type="entry name" value="Leu-rich_rpt_Cys-con_subtyp"/>
</dbReference>
<dbReference type="GO" id="GO:0031146">
    <property type="term" value="P:SCF-dependent proteasomal ubiquitin-dependent protein catabolic process"/>
    <property type="evidence" value="ECO:0007669"/>
    <property type="project" value="TreeGrafter"/>
</dbReference>
<dbReference type="SMART" id="SM00367">
    <property type="entry name" value="LRR_CC"/>
    <property type="match status" value="11"/>
</dbReference>
<comment type="caution">
    <text evidence="2">The sequence shown here is derived from an EMBL/GenBank/DDBJ whole genome shotgun (WGS) entry which is preliminary data.</text>
</comment>
<protein>
    <recommendedName>
        <fullName evidence="1">F-box/LRR-repeat protein 15-like leucin rich repeat domain-containing protein</fullName>
    </recommendedName>
</protein>
<sequence>MRFINMLPVTDQTCYLVKHLELQPHQGHNVTDDDIAEILPDCPNIETIILTGVPDLSDRSLVLLATHATALKYVDVSGCRHITDVGVAALHSHARSLKSVRLNHVPLITDPAISDLALSLSHLEEFELCDSSLITAVSVRDIWTFAKRLRRLKLARCSQLTDKAFPYAFQPSPIIQTRRLSGISLEQYSLDATTAPLERPQTWLEELPPLILPATYTLEELRLLDLTNCYQLTDDAIIGITTHAPRIQTLLLTGCIRLTDRALESMTKLSHHLDVLTMAHIDNITDRGISALCGACIRIRSIDISYCSLLTDLTVLELGSLSELNRLCATNIPSITDNAVLFLAEHAPHLADLHLSYCPNISLEAVHTLILRLTVLEQLSVSGIPSMKRKGVRKFSESAPIGYEERLQGPYRVYKGNMLDELRFFLEEEESRRREAERLNVLFFQRGDERQDLY</sequence>
<proteinExistence type="predicted"/>
<feature type="domain" description="F-box/LRR-repeat protein 15-like leucin rich repeat" evidence="1">
    <location>
        <begin position="219"/>
        <end position="370"/>
    </location>
</feature>
<feature type="domain" description="F-box/LRR-repeat protein 15-like leucin rich repeat" evidence="1">
    <location>
        <begin position="29"/>
        <end position="183"/>
    </location>
</feature>
<gene>
    <name evidence="2" type="ORF">BXZ70DRAFT_344105</name>
</gene>
<dbReference type="GO" id="GO:0019005">
    <property type="term" value="C:SCF ubiquitin ligase complex"/>
    <property type="evidence" value="ECO:0007669"/>
    <property type="project" value="TreeGrafter"/>
</dbReference>